<keyword evidence="2" id="KW-1185">Reference proteome</keyword>
<protein>
    <submittedName>
        <fullName evidence="1">Uncharacterized protein</fullName>
    </submittedName>
</protein>
<reference evidence="1 2" key="1">
    <citation type="submission" date="2024-01" db="EMBL/GenBank/DDBJ databases">
        <authorList>
            <person name="Waweru B."/>
        </authorList>
    </citation>
    <scope>NUCLEOTIDE SEQUENCE [LARGE SCALE GENOMIC DNA]</scope>
</reference>
<sequence>MIPIGLEKDTNTNHVGSLFENEIWTLVARYDPLSVTPKAGFSWVWLEVGSSEEPVSSSKTLERVTEKTEKNRLARKFADLGLHYYNDTNRSRK</sequence>
<evidence type="ECO:0000313" key="2">
    <source>
        <dbReference type="Proteomes" id="UP001314170"/>
    </source>
</evidence>
<name>A0AAV1S6S0_9ROSI</name>
<organism evidence="1 2">
    <name type="scientific">Dovyalis caffra</name>
    <dbReference type="NCBI Taxonomy" id="77055"/>
    <lineage>
        <taxon>Eukaryota</taxon>
        <taxon>Viridiplantae</taxon>
        <taxon>Streptophyta</taxon>
        <taxon>Embryophyta</taxon>
        <taxon>Tracheophyta</taxon>
        <taxon>Spermatophyta</taxon>
        <taxon>Magnoliopsida</taxon>
        <taxon>eudicotyledons</taxon>
        <taxon>Gunneridae</taxon>
        <taxon>Pentapetalae</taxon>
        <taxon>rosids</taxon>
        <taxon>fabids</taxon>
        <taxon>Malpighiales</taxon>
        <taxon>Salicaceae</taxon>
        <taxon>Flacourtieae</taxon>
        <taxon>Dovyalis</taxon>
    </lineage>
</organism>
<evidence type="ECO:0000313" key="1">
    <source>
        <dbReference type="EMBL" id="CAK7346558.1"/>
    </source>
</evidence>
<dbReference type="Proteomes" id="UP001314170">
    <property type="component" value="Unassembled WGS sequence"/>
</dbReference>
<gene>
    <name evidence="1" type="ORF">DCAF_LOCUS19235</name>
</gene>
<comment type="caution">
    <text evidence="1">The sequence shown here is derived from an EMBL/GenBank/DDBJ whole genome shotgun (WGS) entry which is preliminary data.</text>
</comment>
<dbReference type="AlphaFoldDB" id="A0AAV1S6S0"/>
<accession>A0AAV1S6S0</accession>
<proteinExistence type="predicted"/>
<dbReference type="EMBL" id="CAWUPB010001173">
    <property type="protein sequence ID" value="CAK7346558.1"/>
    <property type="molecule type" value="Genomic_DNA"/>
</dbReference>